<dbReference type="EMBL" id="LKET01000028">
    <property type="protein sequence ID" value="KPU45010.1"/>
    <property type="molecule type" value="Genomic_DNA"/>
</dbReference>
<keyword evidence="2" id="KW-1185">Reference proteome</keyword>
<proteinExistence type="predicted"/>
<evidence type="ECO:0000313" key="2">
    <source>
        <dbReference type="Proteomes" id="UP000050326"/>
    </source>
</evidence>
<dbReference type="STRING" id="36849.OXPF_14880"/>
<gene>
    <name evidence="1" type="ORF">OXPF_14880</name>
</gene>
<dbReference type="RefSeq" id="WP_054874556.1">
    <property type="nucleotide sequence ID" value="NZ_LKET01000028.1"/>
</dbReference>
<protein>
    <submittedName>
        <fullName evidence="1">Uncharacterized protein</fullName>
    </submittedName>
</protein>
<accession>A0A0P8WBB4</accession>
<comment type="caution">
    <text evidence="1">The sequence shown here is derived from an EMBL/GenBank/DDBJ whole genome shotgun (WGS) entry which is preliminary data.</text>
</comment>
<dbReference type="Proteomes" id="UP000050326">
    <property type="component" value="Unassembled WGS sequence"/>
</dbReference>
<sequence length="151" mass="16160">MDGPNDIPQPAGDRDLNIPALIGEEELAAEFPAAVGGEEAIVNITGELGRILAVLTAVNDIRDQVIRLGLNPSLRFAIEVEVSPVIGILTALATAADFYSVAAFNLSNINFSKTHEIKKILNLIYDITDLSEDVLEVATKLVLSTLPKSHD</sequence>
<evidence type="ECO:0000313" key="1">
    <source>
        <dbReference type="EMBL" id="KPU45010.1"/>
    </source>
</evidence>
<reference evidence="1 2" key="1">
    <citation type="submission" date="2015-09" db="EMBL/GenBank/DDBJ databases">
        <title>Genome sequence of Oxobacter pfennigii DSM 3222.</title>
        <authorList>
            <person name="Poehlein A."/>
            <person name="Bengelsdorf F.R."/>
            <person name="Schiel-Bengelsdorf B."/>
            <person name="Duerre P."/>
            <person name="Daniel R."/>
        </authorList>
    </citation>
    <scope>NUCLEOTIDE SEQUENCE [LARGE SCALE GENOMIC DNA]</scope>
    <source>
        <strain evidence="1 2">DSM 3222</strain>
    </source>
</reference>
<organism evidence="1 2">
    <name type="scientific">Oxobacter pfennigii</name>
    <dbReference type="NCBI Taxonomy" id="36849"/>
    <lineage>
        <taxon>Bacteria</taxon>
        <taxon>Bacillati</taxon>
        <taxon>Bacillota</taxon>
        <taxon>Clostridia</taxon>
        <taxon>Eubacteriales</taxon>
        <taxon>Clostridiaceae</taxon>
        <taxon>Oxobacter</taxon>
    </lineage>
</organism>
<dbReference type="AlphaFoldDB" id="A0A0P8WBB4"/>
<name>A0A0P8WBB4_9CLOT</name>